<sequence length="227" mass="26155">MSKIYDYEEYQNQRVKVTYTDKRKYREENIIGLYGQVIKTTSGSIAVQIDGMYNAASSNGLYWFKRSELDIVRDESEDNKMTGFNKVAIVNLVDDYNKKDYGFALYDEDINEIVKYDTNHPLYLIVNARGKDNRVLGILKEIKAVEEYGKGVTAQVVGVVNMNAYNARIDEENRQKEIAKQKASIEKELKSEIEKMNNIALYEKMAKEHPENPRLAELVNALKELGE</sequence>
<dbReference type="RefSeq" id="WP_186840112.1">
    <property type="nucleotide sequence ID" value="NZ_JACOOZ010000003.1"/>
</dbReference>
<name>A0ABR7F136_9FIRM</name>
<evidence type="ECO:0000313" key="2">
    <source>
        <dbReference type="Proteomes" id="UP000597877"/>
    </source>
</evidence>
<evidence type="ECO:0000313" key="1">
    <source>
        <dbReference type="EMBL" id="MBC5667327.1"/>
    </source>
</evidence>
<dbReference type="EMBL" id="JACOOZ010000003">
    <property type="protein sequence ID" value="MBC5667327.1"/>
    <property type="molecule type" value="Genomic_DNA"/>
</dbReference>
<keyword evidence="2" id="KW-1185">Reference proteome</keyword>
<proteinExistence type="predicted"/>
<accession>A0ABR7F136</accession>
<comment type="caution">
    <text evidence="1">The sequence shown here is derived from an EMBL/GenBank/DDBJ whole genome shotgun (WGS) entry which is preliminary data.</text>
</comment>
<gene>
    <name evidence="1" type="ORF">H8S00_04915</name>
</gene>
<organism evidence="1 2">
    <name type="scientific">Eubacterium segne</name>
    <dbReference type="NCBI Taxonomy" id="2763045"/>
    <lineage>
        <taxon>Bacteria</taxon>
        <taxon>Bacillati</taxon>
        <taxon>Bacillota</taxon>
        <taxon>Clostridia</taxon>
        <taxon>Eubacteriales</taxon>
        <taxon>Eubacteriaceae</taxon>
        <taxon>Eubacterium</taxon>
    </lineage>
</organism>
<protein>
    <submittedName>
        <fullName evidence="1">Uncharacterized protein</fullName>
    </submittedName>
</protein>
<reference evidence="1 2" key="1">
    <citation type="submission" date="2020-08" db="EMBL/GenBank/DDBJ databases">
        <title>Genome public.</title>
        <authorList>
            <person name="Liu C."/>
            <person name="Sun Q."/>
        </authorList>
    </citation>
    <scope>NUCLEOTIDE SEQUENCE [LARGE SCALE GENOMIC DNA]</scope>
    <source>
        <strain evidence="1 2">BX4</strain>
    </source>
</reference>
<dbReference type="Proteomes" id="UP000597877">
    <property type="component" value="Unassembled WGS sequence"/>
</dbReference>